<dbReference type="AlphaFoldDB" id="A0A0F6RJJ8"/>
<gene>
    <name evidence="1" type="ORF">MYAER_0321</name>
</gene>
<accession>A0A0F6RJJ8</accession>
<dbReference type="PATRIC" id="fig|1641812.3.peg.334"/>
<name>A0A0F6RJJ8_MICAE</name>
<reference evidence="1 2" key="1">
    <citation type="journal article" date="2015" name="Genome Announc.">
        <title>Complete Genome Sequence of Microcystis aeruginosa NIES-2549, a Bloom-Forming Cyanobacterium from Lake Kasumigaura, Japan.</title>
        <authorList>
            <person name="Yamaguchi H."/>
            <person name="Suzuki S."/>
            <person name="Tanabe Y."/>
            <person name="Osana Y."/>
            <person name="Shimura Y."/>
            <person name="Ishida K."/>
            <person name="Kawachi M."/>
        </authorList>
    </citation>
    <scope>NUCLEOTIDE SEQUENCE [LARGE SCALE GENOMIC DNA]</scope>
    <source>
        <strain evidence="1 2">NIES-2549</strain>
    </source>
</reference>
<dbReference type="Proteomes" id="UP000034103">
    <property type="component" value="Chromosome"/>
</dbReference>
<sequence>MQFLSIVFYLERTNQLSLLPDKDLVDLCHPIKPYQVTKNHKNNLLTPEFCLLTSEF</sequence>
<evidence type="ECO:0000313" key="2">
    <source>
        <dbReference type="Proteomes" id="UP000034103"/>
    </source>
</evidence>
<proteinExistence type="predicted"/>
<protein>
    <submittedName>
        <fullName evidence="1">Uncharacterized protein</fullName>
    </submittedName>
</protein>
<dbReference type="HOGENOM" id="CLU_200464_2_0_3"/>
<dbReference type="EMBL" id="CP011304">
    <property type="protein sequence ID" value="AKE62683.1"/>
    <property type="molecule type" value="Genomic_DNA"/>
</dbReference>
<evidence type="ECO:0000313" key="1">
    <source>
        <dbReference type="EMBL" id="AKE62683.1"/>
    </source>
</evidence>
<organism evidence="1 2">
    <name type="scientific">Microcystis aeruginosa NIES-2549</name>
    <dbReference type="NCBI Taxonomy" id="1641812"/>
    <lineage>
        <taxon>Bacteria</taxon>
        <taxon>Bacillati</taxon>
        <taxon>Cyanobacteriota</taxon>
        <taxon>Cyanophyceae</taxon>
        <taxon>Oscillatoriophycideae</taxon>
        <taxon>Chroococcales</taxon>
        <taxon>Microcystaceae</taxon>
        <taxon>Microcystis</taxon>
    </lineage>
</organism>